<gene>
    <name evidence="3" type="ORF">BES08_21235</name>
</gene>
<name>A0A1D8AB67_9SPHN</name>
<dbReference type="EMBL" id="CP017076">
    <property type="protein sequence ID" value="AOR79369.1"/>
    <property type="molecule type" value="Genomic_DNA"/>
</dbReference>
<sequence length="175" mass="17460">MRRLGAAISAGALTIVIASTAHAETSKTFAVSATIAAGCAVDGLGTSGSAGTMGTLTFPSQPSVATTTLQANISGSQAIVLRCTPGVSLTMSIDGGLHAATGRTLQLGTTANRLAYSLCADAGCAQAIGINQAISIAVTSTNMNNVRLPVYGRLTLPGTTPPGTYTDTLTVTLSW</sequence>
<accession>A0A1D8AB67</accession>
<proteinExistence type="predicted"/>
<keyword evidence="4" id="KW-1185">Reference proteome</keyword>
<dbReference type="SMART" id="SM00972">
    <property type="entry name" value="SCPU"/>
    <property type="match status" value="1"/>
</dbReference>
<evidence type="ECO:0000313" key="4">
    <source>
        <dbReference type="Proteomes" id="UP000094626"/>
    </source>
</evidence>
<dbReference type="InterPro" id="IPR007893">
    <property type="entry name" value="Spore_coat_U/FanG"/>
</dbReference>
<dbReference type="AlphaFoldDB" id="A0A1D8AB67"/>
<organism evidence="3 4">
    <name type="scientific">Novosphingobium resinovorum</name>
    <dbReference type="NCBI Taxonomy" id="158500"/>
    <lineage>
        <taxon>Bacteria</taxon>
        <taxon>Pseudomonadati</taxon>
        <taxon>Pseudomonadota</taxon>
        <taxon>Alphaproteobacteria</taxon>
        <taxon>Sphingomonadales</taxon>
        <taxon>Sphingomonadaceae</taxon>
        <taxon>Novosphingobium</taxon>
    </lineage>
</organism>
<dbReference type="InterPro" id="IPR053167">
    <property type="entry name" value="Spore_coat_component"/>
</dbReference>
<dbReference type="RefSeq" id="WP_069709436.1">
    <property type="nucleotide sequence ID" value="NZ_CP017076.1"/>
</dbReference>
<dbReference type="PANTHER" id="PTHR37089">
    <property type="entry name" value="PROTEIN U-RELATED"/>
    <property type="match status" value="1"/>
</dbReference>
<feature type="signal peptide" evidence="1">
    <location>
        <begin position="1"/>
        <end position="23"/>
    </location>
</feature>
<dbReference type="KEGG" id="nre:BES08_21235"/>
<dbReference type="Pfam" id="PF05229">
    <property type="entry name" value="SCPU"/>
    <property type="match status" value="1"/>
</dbReference>
<dbReference type="OrthoDB" id="6506871at2"/>
<evidence type="ECO:0000259" key="2">
    <source>
        <dbReference type="Pfam" id="PF05229"/>
    </source>
</evidence>
<protein>
    <recommendedName>
        <fullName evidence="2">Spore coat protein U/FanG domain-containing protein</fullName>
    </recommendedName>
</protein>
<dbReference type="Proteomes" id="UP000094626">
    <property type="component" value="Plasmid pSA1"/>
</dbReference>
<reference evidence="4" key="1">
    <citation type="journal article" date="2017" name="J. Biotechnol.">
        <title>Complete genome sequence of Novosphingobium resinovorum SA1, a versatile xenobiotic-degrading bacterium capable of utilizing sulfanilic acid.</title>
        <authorList>
            <person name="Hegedus B."/>
            <person name="Kos P.B."/>
            <person name="Balint B."/>
            <person name="Maroti G."/>
            <person name="Gan H.M."/>
            <person name="Perei K."/>
            <person name="Rakhely G."/>
        </authorList>
    </citation>
    <scope>NUCLEOTIDE SEQUENCE [LARGE SCALE GENOMIC DNA]</scope>
    <source>
        <strain evidence="4">SA1</strain>
    </source>
</reference>
<evidence type="ECO:0000313" key="3">
    <source>
        <dbReference type="EMBL" id="AOR79369.1"/>
    </source>
</evidence>
<keyword evidence="3" id="KW-0614">Plasmid</keyword>
<feature type="domain" description="Spore coat protein U/FanG" evidence="2">
    <location>
        <begin position="27"/>
        <end position="172"/>
    </location>
</feature>
<geneLocation type="plasmid" evidence="3 4">
    <name>pSA1</name>
</geneLocation>
<keyword evidence="1" id="KW-0732">Signal</keyword>
<feature type="chain" id="PRO_5009104927" description="Spore coat protein U/FanG domain-containing protein" evidence="1">
    <location>
        <begin position="24"/>
        <end position="175"/>
    </location>
</feature>
<evidence type="ECO:0000256" key="1">
    <source>
        <dbReference type="SAM" id="SignalP"/>
    </source>
</evidence>